<keyword evidence="2" id="KW-1185">Reference proteome</keyword>
<reference evidence="1 2" key="1">
    <citation type="submission" date="2023-03" db="EMBL/GenBank/DDBJ databases">
        <title>Altererythrobacter sp. CAU 1644 isolated from sand.</title>
        <authorList>
            <person name="Kim W."/>
        </authorList>
    </citation>
    <scope>NUCLEOTIDE SEQUENCE [LARGE SCALE GENOMIC DNA]</scope>
    <source>
        <strain evidence="1 2">CAU 1644</strain>
    </source>
</reference>
<dbReference type="PROSITE" id="PS51257">
    <property type="entry name" value="PROKAR_LIPOPROTEIN"/>
    <property type="match status" value="1"/>
</dbReference>
<evidence type="ECO:0000313" key="1">
    <source>
        <dbReference type="EMBL" id="WFL77200.1"/>
    </source>
</evidence>
<proteinExistence type="predicted"/>
<evidence type="ECO:0000313" key="2">
    <source>
        <dbReference type="Proteomes" id="UP001215827"/>
    </source>
</evidence>
<dbReference type="RefSeq" id="WP_278015958.1">
    <property type="nucleotide sequence ID" value="NZ_CP121106.1"/>
</dbReference>
<name>A0ABY8FSJ9_9SPHN</name>
<evidence type="ECO:0008006" key="3">
    <source>
        <dbReference type="Google" id="ProtNLM"/>
    </source>
</evidence>
<protein>
    <recommendedName>
        <fullName evidence="3">Lipoprotein</fullName>
    </recommendedName>
</protein>
<sequence>MSMRISSALLTLVLVSACSGGTESEEPQGEAIDCALAGAAEFERVCTYEELLEEQQVVIWHPDGGFRRFDLLPGGAGVASADGAEQVIQGIMGGMLEVTVGDDRYRLPTAPMP</sequence>
<dbReference type="Proteomes" id="UP001215827">
    <property type="component" value="Chromosome"/>
</dbReference>
<accession>A0ABY8FSJ9</accession>
<organism evidence="1 2">
    <name type="scientific">Altererythrobacter arenosus</name>
    <dbReference type="NCBI Taxonomy" id="3032592"/>
    <lineage>
        <taxon>Bacteria</taxon>
        <taxon>Pseudomonadati</taxon>
        <taxon>Pseudomonadota</taxon>
        <taxon>Alphaproteobacteria</taxon>
        <taxon>Sphingomonadales</taxon>
        <taxon>Erythrobacteraceae</taxon>
        <taxon>Altererythrobacter</taxon>
    </lineage>
</organism>
<gene>
    <name evidence="1" type="ORF">P7228_14590</name>
</gene>
<dbReference type="EMBL" id="CP121106">
    <property type="protein sequence ID" value="WFL77200.1"/>
    <property type="molecule type" value="Genomic_DNA"/>
</dbReference>